<keyword evidence="2" id="KW-1185">Reference proteome</keyword>
<dbReference type="Proteomes" id="UP000282125">
    <property type="component" value="Unassembled WGS sequence"/>
</dbReference>
<name>A0A3P3DCD6_9RHOB</name>
<dbReference type="AlphaFoldDB" id="A0A3P3DCD6"/>
<dbReference type="InterPro" id="IPR021146">
    <property type="entry name" value="Phage_gp6-like_head-tail"/>
</dbReference>
<dbReference type="Gene3D" id="1.10.3230.30">
    <property type="entry name" value="Phage gp6-like head-tail connector protein"/>
    <property type="match status" value="1"/>
</dbReference>
<comment type="caution">
    <text evidence="1">The sequence shown here is derived from an EMBL/GenBank/DDBJ whole genome shotgun (WGS) entry which is preliminary data.</text>
</comment>
<gene>
    <name evidence="1" type="ORF">EG244_15915</name>
</gene>
<accession>A0A3P3DCD6</accession>
<protein>
    <submittedName>
        <fullName evidence="1">Phage gp6-like head-tail connector protein</fullName>
    </submittedName>
</protein>
<dbReference type="EMBL" id="RRAZ01000028">
    <property type="protein sequence ID" value="RRH71999.1"/>
    <property type="molecule type" value="Genomic_DNA"/>
</dbReference>
<dbReference type="NCBIfam" id="TIGR01560">
    <property type="entry name" value="put_DNA_pack"/>
    <property type="match status" value="1"/>
</dbReference>
<evidence type="ECO:0000313" key="1">
    <source>
        <dbReference type="EMBL" id="RRH71999.1"/>
    </source>
</evidence>
<evidence type="ECO:0000313" key="2">
    <source>
        <dbReference type="Proteomes" id="UP000282125"/>
    </source>
</evidence>
<dbReference type="Pfam" id="PF05135">
    <property type="entry name" value="Phage_connect_1"/>
    <property type="match status" value="1"/>
</dbReference>
<dbReference type="RefSeq" id="WP_124966170.1">
    <property type="nucleotide sequence ID" value="NZ_RRAZ01000028.1"/>
</dbReference>
<dbReference type="CDD" id="cd08054">
    <property type="entry name" value="gp6"/>
    <property type="match status" value="1"/>
</dbReference>
<proteinExistence type="predicted"/>
<dbReference type="InterPro" id="IPR006450">
    <property type="entry name" value="Phage_HK97_gp6-like"/>
</dbReference>
<organism evidence="1 2">
    <name type="scientific">Falsigemmobacter faecalis</name>
    <dbReference type="NCBI Taxonomy" id="2488730"/>
    <lineage>
        <taxon>Bacteria</taxon>
        <taxon>Pseudomonadati</taxon>
        <taxon>Pseudomonadota</taxon>
        <taxon>Alphaproteobacteria</taxon>
        <taxon>Rhodobacterales</taxon>
        <taxon>Paracoccaceae</taxon>
        <taxon>Falsigemmobacter</taxon>
    </lineage>
</organism>
<sequence>MSLTPLLLFKEHQRLSGDDDELAQHYLDAAEEAISQRIGVALGDGEGQQALTSALKSAALLWAGHLYEHREAVVTGTIATSLPLTVDALIAPYRRWDREQTR</sequence>
<reference evidence="1 2" key="1">
    <citation type="submission" date="2018-11" db="EMBL/GenBank/DDBJ databases">
        <title>Gemmobacter sp. nov., YIM 102744-1 draft genome.</title>
        <authorList>
            <person name="Li G."/>
            <person name="Jiang Y."/>
        </authorList>
    </citation>
    <scope>NUCLEOTIDE SEQUENCE [LARGE SCALE GENOMIC DNA]</scope>
    <source>
        <strain evidence="1 2">YIM 102744-1</strain>
    </source>
</reference>
<dbReference type="OrthoDB" id="8452228at2"/>